<evidence type="ECO:0000256" key="1">
    <source>
        <dbReference type="ARBA" id="ARBA00001231"/>
    </source>
</evidence>
<dbReference type="AlphaFoldDB" id="A0A2I7N6X1"/>
<dbReference type="GO" id="GO:0016020">
    <property type="term" value="C:membrane"/>
    <property type="evidence" value="ECO:0007669"/>
    <property type="project" value="TreeGrafter"/>
</dbReference>
<dbReference type="PANTHER" id="PTHR22600:SF57">
    <property type="entry name" value="BETA-N-ACETYLHEXOSAMINIDASE"/>
    <property type="match status" value="1"/>
</dbReference>
<dbReference type="Proteomes" id="UP000236655">
    <property type="component" value="Chromosome"/>
</dbReference>
<dbReference type="InterPro" id="IPR017853">
    <property type="entry name" value="GH"/>
</dbReference>
<name>A0A2I7N6X1_9NEIS</name>
<keyword evidence="9" id="KW-0732">Signal</keyword>
<dbReference type="GO" id="GO:0005975">
    <property type="term" value="P:carbohydrate metabolic process"/>
    <property type="evidence" value="ECO:0007669"/>
    <property type="project" value="InterPro"/>
</dbReference>
<keyword evidence="13" id="KW-1185">Reference proteome</keyword>
<dbReference type="GO" id="GO:0004563">
    <property type="term" value="F:beta-N-acetylhexosaminidase activity"/>
    <property type="evidence" value="ECO:0007669"/>
    <property type="project" value="UniProtKB-EC"/>
</dbReference>
<dbReference type="Gene3D" id="3.20.20.80">
    <property type="entry name" value="Glycosidases"/>
    <property type="match status" value="1"/>
</dbReference>
<dbReference type="OrthoDB" id="9763537at2"/>
<feature type="chain" id="PRO_5014470685" description="beta-N-acetylhexosaminidase" evidence="9">
    <location>
        <begin position="20"/>
        <end position="794"/>
    </location>
</feature>
<dbReference type="Pfam" id="PF00728">
    <property type="entry name" value="Glyco_hydro_20"/>
    <property type="match status" value="1"/>
</dbReference>
<reference evidence="13" key="1">
    <citation type="submission" date="2017-11" db="EMBL/GenBank/DDBJ databases">
        <authorList>
            <person name="Chan K.G."/>
            <person name="Lee L.S."/>
        </authorList>
    </citation>
    <scope>NUCLEOTIDE SEQUENCE [LARGE SCALE GENOMIC DNA]</scope>
    <source>
        <strain evidence="13">DSM 100970</strain>
    </source>
</reference>
<evidence type="ECO:0000259" key="11">
    <source>
        <dbReference type="Pfam" id="PF02838"/>
    </source>
</evidence>
<evidence type="ECO:0000256" key="6">
    <source>
        <dbReference type="ARBA" id="ARBA00030512"/>
    </source>
</evidence>
<evidence type="ECO:0000256" key="8">
    <source>
        <dbReference type="PIRSR" id="PIRSR625705-1"/>
    </source>
</evidence>
<sequence>MKLKLFASTMLLLLGSVSAKSYTKADIAVNSIQMGHMDEDLANEFSIQFNFTNKEDTFKKWQFGFYMPMPFYSLALQNVNQNLRMQICDAGGRCTNLRYVKADSITDKDLSQAYLTILEPISNFPLEEDKTYYIRLSHNNQGLPANISTFPQSLFLINTAKAADIPKIYTINTEISNYSVIGYDQNKIDENLKNTIQNNWNSSLSASPNELKVVPTPVLVGQAIDSGYVFPKKLVIHNQLNSDNEMLQNWAAIMKEDFDKKVTVDNDSTARDGVVITEITTPKVVNNNPEGYRITITADNIMIETMTNAGAYYALQTLRQLWYQNKEKLPSMSIVDYPRFKYRGILLDVARHYFSIDEIKQLLDVMAANKLNTLHLHLSDDEAFRLQIPSLPLLSGASNRGLGQQIGATMLVQNNLDTTNRSQLDYPFANTPYSGSYSPEDIKNLIAYANQNQITIIPEIDIPGHARSIIKAMPEVMIDHNDNSQYMSVQGYTDDVLPVCTYNSDISIGAEFTQTMNTLVNDIAKEFNGQTTIYAINNEISVAGDEVSKNAWSNDTSCRNEWNDLSALAKSQLFLERLANNNSDLLISGWQQLVQNSDGSFNKEIIGSGQTGHVWVWDPSNTGIKNAALLATRNYPTVLAFADKTYFDLAYTPSMYEHGFIWAGNNSGTYTALSSIVSANQTLNQTKNQQNILGLEGTLWSENLASTDHLFYMALPKLSGLAEAAWSPQHTTAKATQVNWQSLANRLGCGSNGFLNYLNKLYQINYRGYPNGIYKEVPDEVCQKNEMVTTNLKK</sequence>
<evidence type="ECO:0000256" key="7">
    <source>
        <dbReference type="ARBA" id="ARBA00033000"/>
    </source>
</evidence>
<dbReference type="EC" id="3.2.1.52" evidence="3"/>
<protein>
    <recommendedName>
        <fullName evidence="3">beta-N-acetylhexosaminidase</fullName>
        <ecNumber evidence="3">3.2.1.52</ecNumber>
    </recommendedName>
    <alternativeName>
        <fullName evidence="6">Beta-N-acetylhexosaminidase</fullName>
    </alternativeName>
    <alternativeName>
        <fullName evidence="7">N-acetyl-beta-glucosaminidase</fullName>
    </alternativeName>
</protein>
<comment type="similarity">
    <text evidence="2">Belongs to the glycosyl hydrolase 20 family.</text>
</comment>
<gene>
    <name evidence="12" type="ORF">CUN60_07820</name>
</gene>
<comment type="catalytic activity">
    <reaction evidence="1">
        <text>Hydrolysis of terminal non-reducing N-acetyl-D-hexosamine residues in N-acetyl-beta-D-hexosaminides.</text>
        <dbReference type="EC" id="3.2.1.52"/>
    </reaction>
</comment>
<dbReference type="PRINTS" id="PR00738">
    <property type="entry name" value="GLHYDRLASE20"/>
</dbReference>
<feature type="signal peptide" evidence="9">
    <location>
        <begin position="1"/>
        <end position="19"/>
    </location>
</feature>
<dbReference type="SUPFAM" id="SSF51445">
    <property type="entry name" value="(Trans)glycosidases"/>
    <property type="match status" value="1"/>
</dbReference>
<feature type="active site" description="Proton donor" evidence="8">
    <location>
        <position position="546"/>
    </location>
</feature>
<proteinExistence type="inferred from homology"/>
<dbReference type="InterPro" id="IPR029018">
    <property type="entry name" value="Hex-like_dom2"/>
</dbReference>
<evidence type="ECO:0000256" key="5">
    <source>
        <dbReference type="ARBA" id="ARBA00023295"/>
    </source>
</evidence>
<feature type="domain" description="Beta-hexosaminidase bacterial type N-terminal" evidence="11">
    <location>
        <begin position="212"/>
        <end position="337"/>
    </location>
</feature>
<accession>A0A2I7N6X1</accession>
<dbReference type="PANTHER" id="PTHR22600">
    <property type="entry name" value="BETA-HEXOSAMINIDASE"/>
    <property type="match status" value="1"/>
</dbReference>
<evidence type="ECO:0000256" key="3">
    <source>
        <dbReference type="ARBA" id="ARBA00012663"/>
    </source>
</evidence>
<evidence type="ECO:0000256" key="4">
    <source>
        <dbReference type="ARBA" id="ARBA00022801"/>
    </source>
</evidence>
<organism evidence="12 13">
    <name type="scientific">Aquella oligotrophica</name>
    <dbReference type="NCBI Taxonomy" id="2067065"/>
    <lineage>
        <taxon>Bacteria</taxon>
        <taxon>Pseudomonadati</taxon>
        <taxon>Pseudomonadota</taxon>
        <taxon>Betaproteobacteria</taxon>
        <taxon>Neisseriales</taxon>
        <taxon>Neisseriaceae</taxon>
        <taxon>Aquella</taxon>
    </lineage>
</organism>
<dbReference type="EMBL" id="CP024847">
    <property type="protein sequence ID" value="AUR52204.1"/>
    <property type="molecule type" value="Genomic_DNA"/>
</dbReference>
<dbReference type="Gene3D" id="3.30.379.10">
    <property type="entry name" value="Chitobiase/beta-hexosaminidase domain 2-like"/>
    <property type="match status" value="1"/>
</dbReference>
<evidence type="ECO:0000256" key="9">
    <source>
        <dbReference type="SAM" id="SignalP"/>
    </source>
</evidence>
<feature type="domain" description="Glycoside hydrolase family 20 catalytic" evidence="10">
    <location>
        <begin position="340"/>
        <end position="728"/>
    </location>
</feature>
<keyword evidence="4" id="KW-0378">Hydrolase</keyword>
<dbReference type="RefSeq" id="WP_102951500.1">
    <property type="nucleotide sequence ID" value="NZ_CP024847.1"/>
</dbReference>
<keyword evidence="5" id="KW-0326">Glycosidase</keyword>
<dbReference type="Pfam" id="PF02838">
    <property type="entry name" value="Glyco_hydro_20b"/>
    <property type="match status" value="1"/>
</dbReference>
<evidence type="ECO:0000256" key="2">
    <source>
        <dbReference type="ARBA" id="ARBA00006285"/>
    </source>
</evidence>
<dbReference type="InterPro" id="IPR015882">
    <property type="entry name" value="HEX_bac_N"/>
</dbReference>
<evidence type="ECO:0000259" key="10">
    <source>
        <dbReference type="Pfam" id="PF00728"/>
    </source>
</evidence>
<dbReference type="KEGG" id="nba:CUN60_07820"/>
<dbReference type="InterPro" id="IPR025705">
    <property type="entry name" value="Beta_hexosaminidase_sua/sub"/>
</dbReference>
<dbReference type="GO" id="GO:0030203">
    <property type="term" value="P:glycosaminoglycan metabolic process"/>
    <property type="evidence" value="ECO:0007669"/>
    <property type="project" value="TreeGrafter"/>
</dbReference>
<evidence type="ECO:0000313" key="12">
    <source>
        <dbReference type="EMBL" id="AUR52204.1"/>
    </source>
</evidence>
<dbReference type="InterPro" id="IPR015883">
    <property type="entry name" value="Glyco_hydro_20_cat"/>
</dbReference>
<dbReference type="SUPFAM" id="SSF55545">
    <property type="entry name" value="beta-N-acetylhexosaminidase-like domain"/>
    <property type="match status" value="1"/>
</dbReference>
<evidence type="ECO:0000313" key="13">
    <source>
        <dbReference type="Proteomes" id="UP000236655"/>
    </source>
</evidence>